<dbReference type="OrthoDB" id="2102561at2759"/>
<dbReference type="GO" id="GO:0004806">
    <property type="term" value="F:triacylglycerol lipase activity"/>
    <property type="evidence" value="ECO:0007669"/>
    <property type="project" value="TreeGrafter"/>
</dbReference>
<dbReference type="CDD" id="cd05374">
    <property type="entry name" value="17beta-HSD-like_SDR_c"/>
    <property type="match status" value="1"/>
</dbReference>
<dbReference type="PRINTS" id="PR00080">
    <property type="entry name" value="SDRFAMILY"/>
</dbReference>
<evidence type="ECO:0000256" key="4">
    <source>
        <dbReference type="RuleBase" id="RU000363"/>
    </source>
</evidence>
<keyword evidence="3" id="KW-0560">Oxidoreductase</keyword>
<dbReference type="EMBL" id="KZ821486">
    <property type="protein sequence ID" value="PYH29894.1"/>
    <property type="molecule type" value="Genomic_DNA"/>
</dbReference>
<dbReference type="GO" id="GO:0019433">
    <property type="term" value="P:triglyceride catabolic process"/>
    <property type="evidence" value="ECO:0007669"/>
    <property type="project" value="TreeGrafter"/>
</dbReference>
<dbReference type="GO" id="GO:0005811">
    <property type="term" value="C:lipid droplet"/>
    <property type="evidence" value="ECO:0007669"/>
    <property type="project" value="TreeGrafter"/>
</dbReference>
<dbReference type="Proteomes" id="UP000247647">
    <property type="component" value="Unassembled WGS sequence"/>
</dbReference>
<dbReference type="PANTHER" id="PTHR44169:SF6">
    <property type="entry name" value="NADPH-DEPENDENT 1-ACYLDIHYDROXYACETONE PHOSPHATE REDUCTASE"/>
    <property type="match status" value="1"/>
</dbReference>
<organism evidence="5 6">
    <name type="scientific">Aspergillus neoniger (strain CBS 115656)</name>
    <dbReference type="NCBI Taxonomy" id="1448310"/>
    <lineage>
        <taxon>Eukaryota</taxon>
        <taxon>Fungi</taxon>
        <taxon>Dikarya</taxon>
        <taxon>Ascomycota</taxon>
        <taxon>Pezizomycotina</taxon>
        <taxon>Eurotiomycetes</taxon>
        <taxon>Eurotiomycetidae</taxon>
        <taxon>Eurotiales</taxon>
        <taxon>Aspergillaceae</taxon>
        <taxon>Aspergillus</taxon>
        <taxon>Aspergillus subgen. Circumdati</taxon>
    </lineage>
</organism>
<evidence type="ECO:0000256" key="2">
    <source>
        <dbReference type="ARBA" id="ARBA00022857"/>
    </source>
</evidence>
<evidence type="ECO:0000256" key="1">
    <source>
        <dbReference type="ARBA" id="ARBA00006484"/>
    </source>
</evidence>
<dbReference type="InterPro" id="IPR002347">
    <property type="entry name" value="SDR_fam"/>
</dbReference>
<reference evidence="5" key="1">
    <citation type="submission" date="2016-12" db="EMBL/GenBank/DDBJ databases">
        <title>The genomes of Aspergillus section Nigri reveals drivers in fungal speciation.</title>
        <authorList>
            <consortium name="DOE Joint Genome Institute"/>
            <person name="Vesth T.C."/>
            <person name="Nybo J."/>
            <person name="Theobald S."/>
            <person name="Brandl J."/>
            <person name="Frisvad J.C."/>
            <person name="Nielsen K.F."/>
            <person name="Lyhne E.K."/>
            <person name="Kogle M.E."/>
            <person name="Kuo A."/>
            <person name="Riley R."/>
            <person name="Clum A."/>
            <person name="Nolan M."/>
            <person name="Lipzen A."/>
            <person name="Salamov A."/>
            <person name="Henrissat B."/>
            <person name="Wiebenga A."/>
            <person name="De Vries R.P."/>
            <person name="Grigoriev I.V."/>
            <person name="Mortensen U.H."/>
            <person name="Andersen M.R."/>
            <person name="Baker S.E."/>
        </authorList>
    </citation>
    <scope>NUCLEOTIDE SEQUENCE [LARGE SCALE GENOMIC DNA]</scope>
    <source>
        <strain evidence="5">CBS 115656</strain>
    </source>
</reference>
<proteinExistence type="inferred from homology"/>
<gene>
    <name evidence="5" type="ORF">BO87DRAFT_368027</name>
</gene>
<name>A0A318Y7L8_ASPNB</name>
<protein>
    <submittedName>
        <fullName evidence="5">Oxidoreductase</fullName>
    </submittedName>
</protein>
<sequence>MPSLKTVLITGCSANGIGSALAEALANQGHHVFATARSPCKIPSSLTTLSNVTPLQLEVTSPESVGTHISPASTESVAAAVQAVEQHGAGLDILINNAGSGYTMPLLDVDLAQAQQVYETNIRGPLRLIPAVAPLLLSRGGRVVNLSSVGAVVPTPWIGIYSSSKSALSNLSKTLRLELAPLGVSVATLMIGTVTTPFHANEPTFTLPPSSRYAAIAQTISRWASGEASPKGCSPQELANLILPDVLGTTGHGMFWRGPNSGAVKFVSQWVPGWLADRMMSMGQGLDELVASQSK</sequence>
<accession>A0A318Y7L8</accession>
<dbReference type="GO" id="GO:0044550">
    <property type="term" value="P:secondary metabolite biosynthetic process"/>
    <property type="evidence" value="ECO:0007669"/>
    <property type="project" value="UniProtKB-ARBA"/>
</dbReference>
<comment type="similarity">
    <text evidence="1 4">Belongs to the short-chain dehydrogenases/reductases (SDR) family.</text>
</comment>
<dbReference type="Pfam" id="PF00106">
    <property type="entry name" value="adh_short"/>
    <property type="match status" value="1"/>
</dbReference>
<dbReference type="SUPFAM" id="SSF51735">
    <property type="entry name" value="NAD(P)-binding Rossmann-fold domains"/>
    <property type="match status" value="1"/>
</dbReference>
<dbReference type="RefSeq" id="XP_025475372.1">
    <property type="nucleotide sequence ID" value="XM_025621920.1"/>
</dbReference>
<keyword evidence="2" id="KW-0521">NADP</keyword>
<dbReference type="GeneID" id="37124376"/>
<dbReference type="PROSITE" id="PS00061">
    <property type="entry name" value="ADH_SHORT"/>
    <property type="match status" value="1"/>
</dbReference>
<dbReference type="PRINTS" id="PR00081">
    <property type="entry name" value="GDHRDH"/>
</dbReference>
<dbReference type="GO" id="GO:0005783">
    <property type="term" value="C:endoplasmic reticulum"/>
    <property type="evidence" value="ECO:0007669"/>
    <property type="project" value="TreeGrafter"/>
</dbReference>
<dbReference type="InterPro" id="IPR036291">
    <property type="entry name" value="NAD(P)-bd_dom_sf"/>
</dbReference>
<dbReference type="GO" id="GO:0000140">
    <property type="term" value="F:acylglycerone-phosphate reductase (NADP+) activity"/>
    <property type="evidence" value="ECO:0007669"/>
    <property type="project" value="TreeGrafter"/>
</dbReference>
<evidence type="ECO:0000313" key="5">
    <source>
        <dbReference type="EMBL" id="PYH29894.1"/>
    </source>
</evidence>
<dbReference type="InterPro" id="IPR020904">
    <property type="entry name" value="Sc_DH/Rdtase_CS"/>
</dbReference>
<dbReference type="Gene3D" id="3.40.50.720">
    <property type="entry name" value="NAD(P)-binding Rossmann-like Domain"/>
    <property type="match status" value="1"/>
</dbReference>
<dbReference type="GO" id="GO:0006654">
    <property type="term" value="P:phosphatidic acid biosynthetic process"/>
    <property type="evidence" value="ECO:0007669"/>
    <property type="project" value="TreeGrafter"/>
</dbReference>
<evidence type="ECO:0000256" key="3">
    <source>
        <dbReference type="ARBA" id="ARBA00023002"/>
    </source>
</evidence>
<dbReference type="AlphaFoldDB" id="A0A318Y7L8"/>
<keyword evidence="6" id="KW-1185">Reference proteome</keyword>
<dbReference type="PANTHER" id="PTHR44169">
    <property type="entry name" value="NADPH-DEPENDENT 1-ACYLDIHYDROXYACETONE PHOSPHATE REDUCTASE"/>
    <property type="match status" value="1"/>
</dbReference>
<evidence type="ECO:0000313" key="6">
    <source>
        <dbReference type="Proteomes" id="UP000247647"/>
    </source>
</evidence>